<dbReference type="OrthoDB" id="10512735at2759"/>
<feature type="compositionally biased region" description="Polar residues" evidence="1">
    <location>
        <begin position="228"/>
        <end position="252"/>
    </location>
</feature>
<feature type="compositionally biased region" description="Basic and acidic residues" evidence="1">
    <location>
        <begin position="173"/>
        <end position="184"/>
    </location>
</feature>
<sequence length="288" mass="31247">MASTDQWCTLCAKPLLKFLYNTDGDYILNCSSPTCLYGVLHSRLYKADALAELEQALPVANGHETDMPDFSTMLNDDLVADLNDGYGTTKSDVQMECRLSAKEDHMIDSWVQELMEASKDPPAVEMSSAPSPIDVNHSSGAEPRRQAPKGKRPIASKLRPETATTTSSLVRRSAREVTATEKAKAIRNTVKPKRNAQRGTAGSAVLRKAQAKVAALRANFDLTDETTSEAGSSDSGVQSDLSTNSATATMTPIQRLLHIEEAKKRSWGTTGMPGFKPSAIVPSRLKLY</sequence>
<feature type="region of interest" description="Disordered" evidence="1">
    <location>
        <begin position="117"/>
        <end position="185"/>
    </location>
</feature>
<keyword evidence="3" id="KW-1185">Reference proteome</keyword>
<reference evidence="2 3" key="1">
    <citation type="journal article" date="2017" name="Gigascience">
        <title>Draft genome of the honey bee ectoparasitic mite, Tropilaelaps mercedesae, is shaped by the parasitic life history.</title>
        <authorList>
            <person name="Dong X."/>
            <person name="Armstrong S.D."/>
            <person name="Xia D."/>
            <person name="Makepeace B.L."/>
            <person name="Darby A.C."/>
            <person name="Kadowaki T."/>
        </authorList>
    </citation>
    <scope>NUCLEOTIDE SEQUENCE [LARGE SCALE GENOMIC DNA]</scope>
    <source>
        <strain evidence="2">Wuxi-XJTLU</strain>
    </source>
</reference>
<dbReference type="InParanoid" id="A0A1V9XU61"/>
<proteinExistence type="predicted"/>
<protein>
    <submittedName>
        <fullName evidence="2">Uncharacterized protein</fullName>
    </submittedName>
</protein>
<comment type="caution">
    <text evidence="2">The sequence shown here is derived from an EMBL/GenBank/DDBJ whole genome shotgun (WGS) entry which is preliminary data.</text>
</comment>
<evidence type="ECO:0000313" key="2">
    <source>
        <dbReference type="EMBL" id="OQR77027.1"/>
    </source>
</evidence>
<dbReference type="EMBL" id="MNPL01004038">
    <property type="protein sequence ID" value="OQR77027.1"/>
    <property type="molecule type" value="Genomic_DNA"/>
</dbReference>
<name>A0A1V9XU61_9ACAR</name>
<dbReference type="Proteomes" id="UP000192247">
    <property type="component" value="Unassembled WGS sequence"/>
</dbReference>
<gene>
    <name evidence="2" type="ORF">BIW11_00505</name>
</gene>
<evidence type="ECO:0000313" key="3">
    <source>
        <dbReference type="Proteomes" id="UP000192247"/>
    </source>
</evidence>
<dbReference type="AlphaFoldDB" id="A0A1V9XU61"/>
<accession>A0A1V9XU61</accession>
<evidence type="ECO:0000256" key="1">
    <source>
        <dbReference type="SAM" id="MobiDB-lite"/>
    </source>
</evidence>
<feature type="region of interest" description="Disordered" evidence="1">
    <location>
        <begin position="225"/>
        <end position="253"/>
    </location>
</feature>
<organism evidence="2 3">
    <name type="scientific">Tropilaelaps mercedesae</name>
    <dbReference type="NCBI Taxonomy" id="418985"/>
    <lineage>
        <taxon>Eukaryota</taxon>
        <taxon>Metazoa</taxon>
        <taxon>Ecdysozoa</taxon>
        <taxon>Arthropoda</taxon>
        <taxon>Chelicerata</taxon>
        <taxon>Arachnida</taxon>
        <taxon>Acari</taxon>
        <taxon>Parasitiformes</taxon>
        <taxon>Mesostigmata</taxon>
        <taxon>Gamasina</taxon>
        <taxon>Dermanyssoidea</taxon>
        <taxon>Laelapidae</taxon>
        <taxon>Tropilaelaps</taxon>
    </lineage>
</organism>